<dbReference type="PANTHER" id="PTHR43283:SF3">
    <property type="entry name" value="BETA-LACTAMASE FAMILY PROTEIN (AFU_ORTHOLOGUE AFUA_5G07500)"/>
    <property type="match status" value="1"/>
</dbReference>
<dbReference type="Gene3D" id="3.40.710.10">
    <property type="entry name" value="DD-peptidase/beta-lactamase superfamily"/>
    <property type="match status" value="1"/>
</dbReference>
<dbReference type="Proteomes" id="UP001589890">
    <property type="component" value="Unassembled WGS sequence"/>
</dbReference>
<keyword evidence="3" id="KW-1185">Reference proteome</keyword>
<dbReference type="RefSeq" id="WP_380048430.1">
    <property type="nucleotide sequence ID" value="NZ_JBHLTC010000018.1"/>
</dbReference>
<sequence>MSKLAKVEAWLEQRLPELLAEYKVPGAAVAVLADDEVIDAAAGVLSKATGVEATVDSVFQVGSITKVWTTTLAMQLVDEQLLDLDKTVRSYLPDFEIGDKAARDQITVRQLMCHLSGFEGDIFTDTGQGDDCVEKYLGVIADVPQLFGPGEMFSYNNAGYCVLGRIVEVLRDKPFDSCVRDHLFTPLKLTHAANGAAEAILYRAAVGHIQPTPDSDPEPAPMWSLVRSNAPAGSMLSMRPRDLVSFARMHLTGGLAADGTRVLSEASVAAMQQRQVELPELAVMGNAWGLGWEIFDYPGGPVIGHDGGTIGQSAFLRVVPGKQVAVAILTNGGNPIALYTEVMGRLLSELADVELPGLPVPDLTQPAVDASRYVGTYSSSVADTVVSQHEDGTIWLERTPKGIFAEMGGSQEKSQLVPWRGDTLIPLEDPRGLHMPHAFVGDDGKGRAAYLHTGRADRRVS</sequence>
<dbReference type="EC" id="3.-.-.-" evidence="2"/>
<proteinExistence type="predicted"/>
<reference evidence="2 3" key="1">
    <citation type="submission" date="2024-09" db="EMBL/GenBank/DDBJ databases">
        <authorList>
            <person name="Sun Q."/>
            <person name="Mori K."/>
        </authorList>
    </citation>
    <scope>NUCLEOTIDE SEQUENCE [LARGE SCALE GENOMIC DNA]</scope>
    <source>
        <strain evidence="2 3">CGMCC 1.15906</strain>
    </source>
</reference>
<gene>
    <name evidence="2" type="ORF">ACFFGN_16730</name>
</gene>
<dbReference type="InterPro" id="IPR001466">
    <property type="entry name" value="Beta-lactam-related"/>
</dbReference>
<dbReference type="InterPro" id="IPR050789">
    <property type="entry name" value="Diverse_Enzym_Activities"/>
</dbReference>
<comment type="caution">
    <text evidence="2">The sequence shown here is derived from an EMBL/GenBank/DDBJ whole genome shotgun (WGS) entry which is preliminary data.</text>
</comment>
<evidence type="ECO:0000313" key="3">
    <source>
        <dbReference type="Proteomes" id="UP001589890"/>
    </source>
</evidence>
<accession>A0ABV6QM55</accession>
<feature type="domain" description="Beta-lactamase-related" evidence="1">
    <location>
        <begin position="12"/>
        <end position="336"/>
    </location>
</feature>
<dbReference type="InterPro" id="IPR012338">
    <property type="entry name" value="Beta-lactam/transpept-like"/>
</dbReference>
<dbReference type="GO" id="GO:0016787">
    <property type="term" value="F:hydrolase activity"/>
    <property type="evidence" value="ECO:0007669"/>
    <property type="project" value="UniProtKB-KW"/>
</dbReference>
<dbReference type="EMBL" id="JBHLTC010000018">
    <property type="protein sequence ID" value="MFC0625725.1"/>
    <property type="molecule type" value="Genomic_DNA"/>
</dbReference>
<dbReference type="PANTHER" id="PTHR43283">
    <property type="entry name" value="BETA-LACTAMASE-RELATED"/>
    <property type="match status" value="1"/>
</dbReference>
<organism evidence="2 3">
    <name type="scientific">Kribbella deserti</name>
    <dbReference type="NCBI Taxonomy" id="1926257"/>
    <lineage>
        <taxon>Bacteria</taxon>
        <taxon>Bacillati</taxon>
        <taxon>Actinomycetota</taxon>
        <taxon>Actinomycetes</taxon>
        <taxon>Propionibacteriales</taxon>
        <taxon>Kribbellaceae</taxon>
        <taxon>Kribbella</taxon>
    </lineage>
</organism>
<name>A0ABV6QM55_9ACTN</name>
<keyword evidence="2" id="KW-0378">Hydrolase</keyword>
<evidence type="ECO:0000259" key="1">
    <source>
        <dbReference type="Pfam" id="PF00144"/>
    </source>
</evidence>
<dbReference type="SUPFAM" id="SSF56601">
    <property type="entry name" value="beta-lactamase/transpeptidase-like"/>
    <property type="match status" value="1"/>
</dbReference>
<evidence type="ECO:0000313" key="2">
    <source>
        <dbReference type="EMBL" id="MFC0625725.1"/>
    </source>
</evidence>
<dbReference type="Pfam" id="PF00144">
    <property type="entry name" value="Beta-lactamase"/>
    <property type="match status" value="1"/>
</dbReference>
<protein>
    <submittedName>
        <fullName evidence="2">Serine hydrolase domain-containing protein</fullName>
        <ecNumber evidence="2">3.-.-.-</ecNumber>
    </submittedName>
</protein>